<evidence type="ECO:0000256" key="7">
    <source>
        <dbReference type="ARBA" id="ARBA00022968"/>
    </source>
</evidence>
<comment type="function">
    <text evidence="11">Catalyses the transfer of galactose onto proteins or lipids.</text>
</comment>
<comment type="pathway">
    <text evidence="2 11">Protein modification; protein glycosylation.</text>
</comment>
<accession>A0AAN8J5H8</accession>
<organism evidence="14 15">
    <name type="scientific">Patella caerulea</name>
    <name type="common">Rayed Mediterranean limpet</name>
    <dbReference type="NCBI Taxonomy" id="87958"/>
    <lineage>
        <taxon>Eukaryota</taxon>
        <taxon>Metazoa</taxon>
        <taxon>Spiralia</taxon>
        <taxon>Lophotrochozoa</taxon>
        <taxon>Mollusca</taxon>
        <taxon>Gastropoda</taxon>
        <taxon>Patellogastropoda</taxon>
        <taxon>Patelloidea</taxon>
        <taxon>Patellidae</taxon>
        <taxon>Patella</taxon>
    </lineage>
</organism>
<dbReference type="GO" id="GO:0006688">
    <property type="term" value="P:glycosphingolipid biosynthetic process"/>
    <property type="evidence" value="ECO:0007669"/>
    <property type="project" value="TreeGrafter"/>
</dbReference>
<dbReference type="GO" id="GO:0005975">
    <property type="term" value="P:carbohydrate metabolic process"/>
    <property type="evidence" value="ECO:0007669"/>
    <property type="project" value="InterPro"/>
</dbReference>
<evidence type="ECO:0000256" key="4">
    <source>
        <dbReference type="ARBA" id="ARBA00022676"/>
    </source>
</evidence>
<evidence type="ECO:0000259" key="13">
    <source>
        <dbReference type="Pfam" id="PF13733"/>
    </source>
</evidence>
<evidence type="ECO:0000256" key="1">
    <source>
        <dbReference type="ARBA" id="ARBA00004606"/>
    </source>
</evidence>
<evidence type="ECO:0000256" key="9">
    <source>
        <dbReference type="ARBA" id="ARBA00023136"/>
    </source>
</evidence>
<dbReference type="InterPro" id="IPR027791">
    <property type="entry name" value="Galactosyl_T_C"/>
</dbReference>
<dbReference type="SUPFAM" id="SSF53448">
    <property type="entry name" value="Nucleotide-diphospho-sugar transferases"/>
    <property type="match status" value="1"/>
</dbReference>
<evidence type="ECO:0000259" key="12">
    <source>
        <dbReference type="Pfam" id="PF02709"/>
    </source>
</evidence>
<dbReference type="GO" id="GO:0016020">
    <property type="term" value="C:membrane"/>
    <property type="evidence" value="ECO:0007669"/>
    <property type="project" value="UniProtKB-SubCell"/>
</dbReference>
<dbReference type="GO" id="GO:0005794">
    <property type="term" value="C:Golgi apparatus"/>
    <property type="evidence" value="ECO:0007669"/>
    <property type="project" value="TreeGrafter"/>
</dbReference>
<feature type="domain" description="Galactosyltransferase C-terminal" evidence="12">
    <location>
        <begin position="193"/>
        <end position="269"/>
    </location>
</feature>
<keyword evidence="8 11" id="KW-1133">Transmembrane helix</keyword>
<sequence length="336" mass="39100">MLQISYRVSHFFGVVVILSISSVVIYWKSHQIRFTYSSIANPTRQQKTGIPIKACPKKSPYLVGPFVFHHFIGTLEDLNNKYEKYRPELGGKFKPLECQPRQKLAIIIPYRDRRRHLIDFLSHMPPMLLRQQVEFTIFVIEQDSPEIFNRALMMNVGYLEALKQDDYSCFIFHDVDMYPINDYNIYQCSTSPTHMAVAVEKWKFGIPYRAYYGGVVAYPKTVIEKTNGFSNLYFGWGGEDDDLGSRLAVVGLKFVRPPAVYGRYATPVHSKDKGNPEAPNRFRLLNDAKRRIWYDGLNSVVYNVSKIEKKKIYTHIHIAVDRQKLEESVELKKREP</sequence>
<dbReference type="InterPro" id="IPR029044">
    <property type="entry name" value="Nucleotide-diphossugar_trans"/>
</dbReference>
<comment type="similarity">
    <text evidence="3 11">Belongs to the glycosyltransferase 7 family.</text>
</comment>
<feature type="domain" description="Galactosyltransferase N-terminal" evidence="13">
    <location>
        <begin position="55"/>
        <end position="189"/>
    </location>
</feature>
<dbReference type="GO" id="GO:0008378">
    <property type="term" value="F:galactosyltransferase activity"/>
    <property type="evidence" value="ECO:0007669"/>
    <property type="project" value="TreeGrafter"/>
</dbReference>
<evidence type="ECO:0000256" key="8">
    <source>
        <dbReference type="ARBA" id="ARBA00022989"/>
    </source>
</evidence>
<evidence type="ECO:0000256" key="11">
    <source>
        <dbReference type="RuleBase" id="RU368121"/>
    </source>
</evidence>
<name>A0AAN8J5H8_PATCE</name>
<dbReference type="AlphaFoldDB" id="A0AAN8J5H8"/>
<dbReference type="Proteomes" id="UP001347796">
    <property type="component" value="Unassembled WGS sequence"/>
</dbReference>
<keyword evidence="15" id="KW-1185">Reference proteome</keyword>
<evidence type="ECO:0000256" key="6">
    <source>
        <dbReference type="ARBA" id="ARBA00022692"/>
    </source>
</evidence>
<keyword evidence="6 11" id="KW-0812">Transmembrane</keyword>
<dbReference type="PRINTS" id="PR02050">
    <property type="entry name" value="B14GALTRFASE"/>
</dbReference>
<dbReference type="GO" id="GO:0033842">
    <property type="term" value="F:N-acetyl-beta-glucosaminyl-derivative 4-beta-N-acetylgalactosaminyltransferase activity"/>
    <property type="evidence" value="ECO:0007669"/>
    <property type="project" value="TreeGrafter"/>
</dbReference>
<dbReference type="Pfam" id="PF02709">
    <property type="entry name" value="Glyco_transf_7C"/>
    <property type="match status" value="1"/>
</dbReference>
<dbReference type="Pfam" id="PF13733">
    <property type="entry name" value="Glyco_transf_7N"/>
    <property type="match status" value="1"/>
</dbReference>
<dbReference type="InterPro" id="IPR027995">
    <property type="entry name" value="Galactosyl_T_N"/>
</dbReference>
<dbReference type="InterPro" id="IPR003859">
    <property type="entry name" value="Galactosyl_T"/>
</dbReference>
<protein>
    <recommendedName>
        <fullName evidence="11">Beta-1,4-galactosyltransferase</fullName>
        <ecNumber evidence="11">2.4.1.-</ecNumber>
    </recommendedName>
</protein>
<keyword evidence="9 11" id="KW-0472">Membrane</keyword>
<dbReference type="PANTHER" id="PTHR19300">
    <property type="entry name" value="BETA-1,4-GALACTOSYLTRANSFERASE"/>
    <property type="match status" value="1"/>
</dbReference>
<feature type="transmembrane region" description="Helical" evidence="11">
    <location>
        <begin position="6"/>
        <end position="27"/>
    </location>
</feature>
<evidence type="ECO:0000256" key="5">
    <source>
        <dbReference type="ARBA" id="ARBA00022679"/>
    </source>
</evidence>
<keyword evidence="4 11" id="KW-0328">Glycosyltransferase</keyword>
<dbReference type="PANTHER" id="PTHR19300:SF57">
    <property type="entry name" value="BETA-1,4-N-ACETYLGALACTOSAMINYLTRANSFERASE"/>
    <property type="match status" value="1"/>
</dbReference>
<keyword evidence="10 11" id="KW-0325">Glycoprotein</keyword>
<proteinExistence type="inferred from homology"/>
<keyword evidence="5 11" id="KW-0808">Transferase</keyword>
<evidence type="ECO:0000256" key="2">
    <source>
        <dbReference type="ARBA" id="ARBA00004922"/>
    </source>
</evidence>
<comment type="caution">
    <text evidence="14">The sequence shown here is derived from an EMBL/GenBank/DDBJ whole genome shotgun (WGS) entry which is preliminary data.</text>
</comment>
<gene>
    <name evidence="14" type="ORF">SNE40_020671</name>
</gene>
<evidence type="ECO:0000313" key="14">
    <source>
        <dbReference type="EMBL" id="KAK6169671.1"/>
    </source>
</evidence>
<evidence type="ECO:0000313" key="15">
    <source>
        <dbReference type="Proteomes" id="UP001347796"/>
    </source>
</evidence>
<keyword evidence="7 11" id="KW-0735">Signal-anchor</keyword>
<dbReference type="Gene3D" id="3.90.550.10">
    <property type="entry name" value="Spore Coat Polysaccharide Biosynthesis Protein SpsA, Chain A"/>
    <property type="match status" value="1"/>
</dbReference>
<dbReference type="CDD" id="cd00899">
    <property type="entry name" value="b4GalT"/>
    <property type="match status" value="1"/>
</dbReference>
<evidence type="ECO:0000256" key="3">
    <source>
        <dbReference type="ARBA" id="ARBA00005735"/>
    </source>
</evidence>
<comment type="subcellular location">
    <subcellularLocation>
        <location evidence="1">Membrane</location>
        <topology evidence="1">Single-pass type II membrane protein</topology>
    </subcellularLocation>
</comment>
<reference evidence="14 15" key="1">
    <citation type="submission" date="2024-01" db="EMBL/GenBank/DDBJ databases">
        <title>The genome of the rayed Mediterranean limpet Patella caerulea (Linnaeus, 1758).</title>
        <authorList>
            <person name="Anh-Thu Weber A."/>
            <person name="Halstead-Nussloch G."/>
        </authorList>
    </citation>
    <scope>NUCLEOTIDE SEQUENCE [LARGE SCALE GENOMIC DNA]</scope>
    <source>
        <strain evidence="14">AATW-2023a</strain>
        <tissue evidence="14">Whole specimen</tissue>
    </source>
</reference>
<dbReference type="EC" id="2.4.1.-" evidence="11"/>
<dbReference type="EMBL" id="JAZGQO010000015">
    <property type="protein sequence ID" value="KAK6169671.1"/>
    <property type="molecule type" value="Genomic_DNA"/>
</dbReference>
<evidence type="ECO:0000256" key="10">
    <source>
        <dbReference type="ARBA" id="ARBA00023180"/>
    </source>
</evidence>